<keyword evidence="1" id="KW-0547">Nucleotide-binding</keyword>
<sequence length="325" mass="37208">MNILILSCGTRNKIIEYFKRELPEGSRVIATDCSGLAPALYEADGYYLVSPIKEAGYVDEIISICEKEHINAVFSLIDPELTLLAENKKRFLDKGIIPIVSDYDVIDICFDKYKMFEFCYQNKIPTVLTYKNFLDFWEAYEKKEAEFPVFVKPRCGSCSMEAQKVGSIEKLKLLCEQNPELIIQECIEGIEIGADVYIDLLSEETVSIFTKQKLLMRAGETDKSVSIKDSYLFELIEEFVKKLGAVGHIDIDIFKKENRYFISEVNPRFGGGYPHAYECGVNFPEYIINNLSGIENKKMIGNYEAGIYMMKYLDVKVASDLRKTR</sequence>
<organism evidence="3 4">
    <name type="scientific">Acetivibrio ethanolgignens</name>
    <dbReference type="NCBI Taxonomy" id="290052"/>
    <lineage>
        <taxon>Bacteria</taxon>
        <taxon>Bacillati</taxon>
        <taxon>Bacillota</taxon>
        <taxon>Clostridia</taxon>
        <taxon>Eubacteriales</taxon>
        <taxon>Oscillospiraceae</taxon>
        <taxon>Acetivibrio</taxon>
    </lineage>
</organism>
<evidence type="ECO:0000259" key="2">
    <source>
        <dbReference type="PROSITE" id="PS50975"/>
    </source>
</evidence>
<dbReference type="SUPFAM" id="SSF56059">
    <property type="entry name" value="Glutathione synthetase ATP-binding domain-like"/>
    <property type="match status" value="1"/>
</dbReference>
<evidence type="ECO:0000313" key="3">
    <source>
        <dbReference type="EMBL" id="KSV58805.1"/>
    </source>
</evidence>
<dbReference type="EMBL" id="LNAM01000160">
    <property type="protein sequence ID" value="KSV58805.1"/>
    <property type="molecule type" value="Genomic_DNA"/>
</dbReference>
<dbReference type="GO" id="GO:0046872">
    <property type="term" value="F:metal ion binding"/>
    <property type="evidence" value="ECO:0007669"/>
    <property type="project" value="InterPro"/>
</dbReference>
<feature type="domain" description="ATP-grasp" evidence="2">
    <location>
        <begin position="114"/>
        <end position="292"/>
    </location>
</feature>
<dbReference type="InterPro" id="IPR003806">
    <property type="entry name" value="ATP-grasp_PylC-type"/>
</dbReference>
<dbReference type="InterPro" id="IPR011761">
    <property type="entry name" value="ATP-grasp"/>
</dbReference>
<dbReference type="InterPro" id="IPR013815">
    <property type="entry name" value="ATP_grasp_subdomain_1"/>
</dbReference>
<name>A0A0V8QDY8_9FIRM</name>
<dbReference type="GO" id="GO:0005524">
    <property type="term" value="F:ATP binding"/>
    <property type="evidence" value="ECO:0007669"/>
    <property type="project" value="UniProtKB-UniRule"/>
</dbReference>
<dbReference type="Gene3D" id="3.40.50.20">
    <property type="match status" value="1"/>
</dbReference>
<dbReference type="Gene3D" id="3.30.1490.20">
    <property type="entry name" value="ATP-grasp fold, A domain"/>
    <property type="match status" value="1"/>
</dbReference>
<dbReference type="RefSeq" id="WP_058352955.1">
    <property type="nucleotide sequence ID" value="NZ_CABMMD010000160.1"/>
</dbReference>
<dbReference type="Proteomes" id="UP000054874">
    <property type="component" value="Unassembled WGS sequence"/>
</dbReference>
<reference evidence="3 4" key="1">
    <citation type="submission" date="2015-11" db="EMBL/GenBank/DDBJ databases">
        <title>Butyribacter intestini gen. nov., sp. nov., a butyric acid-producing bacterium of the family Lachnospiraceae isolated from the human faeces.</title>
        <authorList>
            <person name="Zou Y."/>
            <person name="Xue W."/>
            <person name="Luo G."/>
            <person name="Lv M."/>
        </authorList>
    </citation>
    <scope>NUCLEOTIDE SEQUENCE [LARGE SCALE GENOMIC DNA]</scope>
    <source>
        <strain evidence="3 4">ACET-33324</strain>
    </source>
</reference>
<dbReference type="OrthoDB" id="9808602at2"/>
<gene>
    <name evidence="3" type="ORF">ASU35_11510</name>
</gene>
<dbReference type="Pfam" id="PF21360">
    <property type="entry name" value="PylC-like_N"/>
    <property type="match status" value="1"/>
</dbReference>
<keyword evidence="4" id="KW-1185">Reference proteome</keyword>
<dbReference type="NCBIfam" id="NF009406">
    <property type="entry name" value="PRK12767.1-5"/>
    <property type="match status" value="1"/>
</dbReference>
<dbReference type="AlphaFoldDB" id="A0A0V8QDY8"/>
<dbReference type="PROSITE" id="PS50975">
    <property type="entry name" value="ATP_GRASP"/>
    <property type="match status" value="1"/>
</dbReference>
<dbReference type="Pfam" id="PF02655">
    <property type="entry name" value="ATP-grasp_3"/>
    <property type="match status" value="1"/>
</dbReference>
<evidence type="ECO:0000256" key="1">
    <source>
        <dbReference type="PROSITE-ProRule" id="PRU00409"/>
    </source>
</evidence>
<comment type="caution">
    <text evidence="3">The sequence shown here is derived from an EMBL/GenBank/DDBJ whole genome shotgun (WGS) entry which is preliminary data.</text>
</comment>
<dbReference type="InterPro" id="IPR048764">
    <property type="entry name" value="PylC_N"/>
</dbReference>
<proteinExistence type="predicted"/>
<dbReference type="Gene3D" id="3.30.470.20">
    <property type="entry name" value="ATP-grasp fold, B domain"/>
    <property type="match status" value="1"/>
</dbReference>
<accession>A0A0V8QDY8</accession>
<evidence type="ECO:0000313" key="4">
    <source>
        <dbReference type="Proteomes" id="UP000054874"/>
    </source>
</evidence>
<keyword evidence="1" id="KW-0067">ATP-binding</keyword>
<dbReference type="STRING" id="290052.ASU35_11510"/>
<protein>
    <submittedName>
        <fullName evidence="3">Carbamoyl phosphate synthase</fullName>
    </submittedName>
</protein>